<keyword evidence="11" id="KW-0479">Metal-binding</keyword>
<keyword evidence="11" id="KW-0813">Transport</keyword>
<evidence type="ECO:0000256" key="3">
    <source>
        <dbReference type="ARBA" id="ARBA00022519"/>
    </source>
</evidence>
<feature type="transmembrane region" description="Helical" evidence="11">
    <location>
        <begin position="6"/>
        <end position="25"/>
    </location>
</feature>
<evidence type="ECO:0000256" key="10">
    <source>
        <dbReference type="ARBA" id="ARBA00035585"/>
    </source>
</evidence>
<dbReference type="HAMAP" id="MF_00454">
    <property type="entry name" value="FluC"/>
    <property type="match status" value="1"/>
</dbReference>
<keyword evidence="3" id="KW-0997">Cell inner membrane</keyword>
<keyword evidence="7 11" id="KW-0472">Membrane</keyword>
<dbReference type="GO" id="GO:0140114">
    <property type="term" value="P:cellular detoxification of fluoride"/>
    <property type="evidence" value="ECO:0007669"/>
    <property type="project" value="UniProtKB-UniRule"/>
</dbReference>
<dbReference type="EMBL" id="QVQT01000006">
    <property type="protein sequence ID" value="RFU15582.1"/>
    <property type="molecule type" value="Genomic_DNA"/>
</dbReference>
<dbReference type="Pfam" id="PF02537">
    <property type="entry name" value="CRCB"/>
    <property type="match status" value="1"/>
</dbReference>
<evidence type="ECO:0000256" key="5">
    <source>
        <dbReference type="ARBA" id="ARBA00022989"/>
    </source>
</evidence>
<comment type="caution">
    <text evidence="12">The sequence shown here is derived from an EMBL/GenBank/DDBJ whole genome shotgun (WGS) entry which is preliminary data.</text>
</comment>
<keyword evidence="4 11" id="KW-0812">Transmembrane</keyword>
<dbReference type="GO" id="GO:0062054">
    <property type="term" value="F:fluoride channel activity"/>
    <property type="evidence" value="ECO:0007669"/>
    <property type="project" value="UniProtKB-UniRule"/>
</dbReference>
<evidence type="ECO:0000313" key="13">
    <source>
        <dbReference type="Proteomes" id="UP000264702"/>
    </source>
</evidence>
<evidence type="ECO:0000256" key="11">
    <source>
        <dbReference type="HAMAP-Rule" id="MF_00454"/>
    </source>
</evidence>
<feature type="transmembrane region" description="Helical" evidence="11">
    <location>
        <begin position="99"/>
        <end position="123"/>
    </location>
</feature>
<comment type="similarity">
    <text evidence="9 11">Belongs to the fluoride channel Fluc/FEX (TC 1.A.43) family.</text>
</comment>
<reference evidence="12 13" key="1">
    <citation type="submission" date="2018-08" db="EMBL/GenBank/DDBJ databases">
        <title>Acidipila sp. 4G-K13, an acidobacterium isolated from forest soil.</title>
        <authorList>
            <person name="Gao Z.-H."/>
            <person name="Qiu L.-H."/>
        </authorList>
    </citation>
    <scope>NUCLEOTIDE SEQUENCE [LARGE SCALE GENOMIC DNA]</scope>
    <source>
        <strain evidence="12 13">4G-K13</strain>
    </source>
</reference>
<evidence type="ECO:0000256" key="2">
    <source>
        <dbReference type="ARBA" id="ARBA00022475"/>
    </source>
</evidence>
<keyword evidence="6 11" id="KW-0406">Ion transport</keyword>
<evidence type="ECO:0000256" key="7">
    <source>
        <dbReference type="ARBA" id="ARBA00023136"/>
    </source>
</evidence>
<accession>A0A372IKV9</accession>
<keyword evidence="13" id="KW-1185">Reference proteome</keyword>
<feature type="transmembrane region" description="Helical" evidence="11">
    <location>
        <begin position="66"/>
        <end position="87"/>
    </location>
</feature>
<organism evidence="12 13">
    <name type="scientific">Paracidobacterium acidisoli</name>
    <dbReference type="NCBI Taxonomy" id="2303751"/>
    <lineage>
        <taxon>Bacteria</taxon>
        <taxon>Pseudomonadati</taxon>
        <taxon>Acidobacteriota</taxon>
        <taxon>Terriglobia</taxon>
        <taxon>Terriglobales</taxon>
        <taxon>Acidobacteriaceae</taxon>
        <taxon>Paracidobacterium</taxon>
    </lineage>
</organism>
<evidence type="ECO:0000256" key="9">
    <source>
        <dbReference type="ARBA" id="ARBA00035120"/>
    </source>
</evidence>
<feature type="binding site" evidence="11">
    <location>
        <position position="77"/>
    </location>
    <ligand>
        <name>Na(+)</name>
        <dbReference type="ChEBI" id="CHEBI:29101"/>
        <note>structural</note>
    </ligand>
</feature>
<evidence type="ECO:0000313" key="12">
    <source>
        <dbReference type="EMBL" id="RFU15582.1"/>
    </source>
</evidence>
<dbReference type="NCBIfam" id="TIGR00494">
    <property type="entry name" value="crcB"/>
    <property type="match status" value="1"/>
</dbReference>
<evidence type="ECO:0000256" key="1">
    <source>
        <dbReference type="ARBA" id="ARBA00004651"/>
    </source>
</evidence>
<comment type="catalytic activity">
    <reaction evidence="10">
        <text>fluoride(in) = fluoride(out)</text>
        <dbReference type="Rhea" id="RHEA:76159"/>
        <dbReference type="ChEBI" id="CHEBI:17051"/>
    </reaction>
    <physiologicalReaction direction="left-to-right" evidence="10">
        <dbReference type="Rhea" id="RHEA:76160"/>
    </physiologicalReaction>
</comment>
<proteinExistence type="inferred from homology"/>
<dbReference type="GO" id="GO:0005886">
    <property type="term" value="C:plasma membrane"/>
    <property type="evidence" value="ECO:0007669"/>
    <property type="project" value="UniProtKB-SubCell"/>
</dbReference>
<dbReference type="PANTHER" id="PTHR28259:SF1">
    <property type="entry name" value="FLUORIDE EXPORT PROTEIN 1-RELATED"/>
    <property type="match status" value="1"/>
</dbReference>
<gene>
    <name evidence="11 12" type="primary">crcB</name>
    <name evidence="11" type="synonym">fluC</name>
    <name evidence="12" type="ORF">D0Y96_17395</name>
</gene>
<evidence type="ECO:0000256" key="6">
    <source>
        <dbReference type="ARBA" id="ARBA00023065"/>
    </source>
</evidence>
<sequence>MKLFWVGLGGAMGSIARYLVGLWIFEWLGTRFPYGTFFINMSGCFIIGLALTVLDTHLRLPQEWRLAIPIGFVGAYTTFSTFEYETLRAFQHGQPSTALLYLGMSIIIGFAAVWLGTLAGGLFA</sequence>
<dbReference type="OrthoDB" id="9815830at2"/>
<dbReference type="InterPro" id="IPR003691">
    <property type="entry name" value="FluC"/>
</dbReference>
<dbReference type="PANTHER" id="PTHR28259">
    <property type="entry name" value="FLUORIDE EXPORT PROTEIN 1-RELATED"/>
    <property type="match status" value="1"/>
</dbReference>
<evidence type="ECO:0000256" key="4">
    <source>
        <dbReference type="ARBA" id="ARBA00022692"/>
    </source>
</evidence>
<comment type="activity regulation">
    <text evidence="11">Na(+) is not transported, but it plays an essential structural role and its presence is essential for fluoride channel function.</text>
</comment>
<dbReference type="AlphaFoldDB" id="A0A372IKV9"/>
<keyword evidence="11" id="KW-0915">Sodium</keyword>
<keyword evidence="5 11" id="KW-1133">Transmembrane helix</keyword>
<feature type="binding site" evidence="11">
    <location>
        <position position="74"/>
    </location>
    <ligand>
        <name>Na(+)</name>
        <dbReference type="ChEBI" id="CHEBI:29101"/>
        <note>structural</note>
    </ligand>
</feature>
<feature type="transmembrane region" description="Helical" evidence="11">
    <location>
        <begin position="37"/>
        <end position="54"/>
    </location>
</feature>
<protein>
    <recommendedName>
        <fullName evidence="11">Fluoride-specific ion channel FluC</fullName>
    </recommendedName>
</protein>
<comment type="subcellular location">
    <subcellularLocation>
        <location evidence="1 11">Cell membrane</location>
        <topology evidence="1 11">Multi-pass membrane protein</topology>
    </subcellularLocation>
</comment>
<name>A0A372IKV9_9BACT</name>
<comment type="function">
    <text evidence="11">Fluoride-specific ion channel. Important for reducing fluoride concentration in the cell, thus reducing its toxicity.</text>
</comment>
<dbReference type="Proteomes" id="UP000264702">
    <property type="component" value="Unassembled WGS sequence"/>
</dbReference>
<dbReference type="GO" id="GO:0046872">
    <property type="term" value="F:metal ion binding"/>
    <property type="evidence" value="ECO:0007669"/>
    <property type="project" value="UniProtKB-KW"/>
</dbReference>
<keyword evidence="2 11" id="KW-1003">Cell membrane</keyword>
<evidence type="ECO:0000256" key="8">
    <source>
        <dbReference type="ARBA" id="ARBA00023303"/>
    </source>
</evidence>
<keyword evidence="8 11" id="KW-0407">Ion channel</keyword>